<organism evidence="1">
    <name type="scientific">Physcomitrium patens</name>
    <name type="common">Spreading-leaved earth moss</name>
    <name type="synonym">Physcomitrella patens</name>
    <dbReference type="NCBI Taxonomy" id="3218"/>
    <lineage>
        <taxon>Eukaryota</taxon>
        <taxon>Viridiplantae</taxon>
        <taxon>Streptophyta</taxon>
        <taxon>Embryophyta</taxon>
        <taxon>Bryophyta</taxon>
        <taxon>Bryophytina</taxon>
        <taxon>Bryopsida</taxon>
        <taxon>Funariidae</taxon>
        <taxon>Funariales</taxon>
        <taxon>Funariaceae</taxon>
        <taxon>Physcomitrium</taxon>
    </lineage>
</organism>
<dbReference type="PaxDb" id="3218-PP1S180_99V6.1"/>
<accession>A9T7S7</accession>
<reference evidence="1 3" key="1">
    <citation type="journal article" date="2008" name="Science">
        <title>The Physcomitrella genome reveals evolutionary insights into the conquest of land by plants.</title>
        <authorList>
            <person name="Rensing S."/>
            <person name="Lang D."/>
            <person name="Zimmer A."/>
            <person name="Terry A."/>
            <person name="Salamov A."/>
            <person name="Shapiro H."/>
            <person name="Nishiyama T."/>
            <person name="Perroud P.-F."/>
            <person name="Lindquist E."/>
            <person name="Kamisugi Y."/>
            <person name="Tanahashi T."/>
            <person name="Sakakibara K."/>
            <person name="Fujita T."/>
            <person name="Oishi K."/>
            <person name="Shin-I T."/>
            <person name="Kuroki Y."/>
            <person name="Toyoda A."/>
            <person name="Suzuki Y."/>
            <person name="Hashimoto A."/>
            <person name="Yamaguchi K."/>
            <person name="Sugano A."/>
            <person name="Kohara Y."/>
            <person name="Fujiyama A."/>
            <person name="Anterola A."/>
            <person name="Aoki S."/>
            <person name="Ashton N."/>
            <person name="Barbazuk W.B."/>
            <person name="Barker E."/>
            <person name="Bennetzen J."/>
            <person name="Bezanilla M."/>
            <person name="Blankenship R."/>
            <person name="Cho S.H."/>
            <person name="Dutcher S."/>
            <person name="Estelle M."/>
            <person name="Fawcett J.A."/>
            <person name="Gundlach H."/>
            <person name="Hanada K."/>
            <person name="Heyl A."/>
            <person name="Hicks K.A."/>
            <person name="Hugh J."/>
            <person name="Lohr M."/>
            <person name="Mayer K."/>
            <person name="Melkozernov A."/>
            <person name="Murata T."/>
            <person name="Nelson D."/>
            <person name="Pils B."/>
            <person name="Prigge M."/>
            <person name="Reiss B."/>
            <person name="Renner T."/>
            <person name="Rombauts S."/>
            <person name="Rushton P."/>
            <person name="Sanderfoot A."/>
            <person name="Schween G."/>
            <person name="Shiu S.-H."/>
            <person name="Stueber K."/>
            <person name="Theodoulou F.L."/>
            <person name="Tu H."/>
            <person name="Van de Peer Y."/>
            <person name="Verrier P.J."/>
            <person name="Waters E."/>
            <person name="Wood A."/>
            <person name="Yang L."/>
            <person name="Cove D."/>
            <person name="Cuming A."/>
            <person name="Hasebe M."/>
            <person name="Lucas S."/>
            <person name="Mishler D.B."/>
            <person name="Reski R."/>
            <person name="Grigoriev I."/>
            <person name="Quatrano R.S."/>
            <person name="Boore J.L."/>
        </authorList>
    </citation>
    <scope>NUCLEOTIDE SEQUENCE [LARGE SCALE GENOMIC DNA]</scope>
    <source>
        <strain evidence="2 3">cv. Gransden 2004</strain>
    </source>
</reference>
<dbReference type="EnsemblPlants" id="Pp3c6_5500V3.2">
    <property type="protein sequence ID" value="Pp3c6_5500V3.2"/>
    <property type="gene ID" value="Pp3c6_5500"/>
</dbReference>
<protein>
    <submittedName>
        <fullName evidence="1 2">Uncharacterized protein</fullName>
    </submittedName>
</protein>
<dbReference type="Gramene" id="Pp3c6_5500V3.1">
    <property type="protein sequence ID" value="Pp3c6_5500V3.1"/>
    <property type="gene ID" value="Pp3c6_5500"/>
</dbReference>
<dbReference type="InterPro" id="IPR032675">
    <property type="entry name" value="LRR_dom_sf"/>
</dbReference>
<dbReference type="InterPro" id="IPR006553">
    <property type="entry name" value="Leu-rich_rpt_Cys-con_subtyp"/>
</dbReference>
<dbReference type="eggNOG" id="KOG1947">
    <property type="taxonomic scope" value="Eukaryota"/>
</dbReference>
<dbReference type="Gramene" id="Pp3c6_5500V3.2">
    <property type="protein sequence ID" value="Pp3c6_5500V3.2"/>
    <property type="gene ID" value="Pp3c6_5500"/>
</dbReference>
<dbReference type="Gene3D" id="3.80.10.10">
    <property type="entry name" value="Ribonuclease Inhibitor"/>
    <property type="match status" value="1"/>
</dbReference>
<dbReference type="EMBL" id="ABEU02000006">
    <property type="protein sequence ID" value="PNR52165.1"/>
    <property type="molecule type" value="Genomic_DNA"/>
</dbReference>
<dbReference type="InParanoid" id="A9T7S7"/>
<gene>
    <name evidence="1" type="ORF">PHYPA_008539</name>
</gene>
<sequence>MVKGQDQAVGMTLLSKTRRSGHRVVMNCEDDRNDNGLSNFSDMGLRFLAKGCPRLKNLSLMWYYAVSSHSLVIVANACRGFKVLDLQKSGGYWRRMQKIKKVTLSDSYYVGDRSLVAIAGGYLLLEALEINGCHNIGTAGLWAMGRSC</sequence>
<dbReference type="Proteomes" id="UP000006727">
    <property type="component" value="Chromosome 6"/>
</dbReference>
<name>A9T7S7_PHYPA</name>
<reference evidence="1 3" key="2">
    <citation type="journal article" date="2018" name="Plant J.">
        <title>The Physcomitrella patens chromosome-scale assembly reveals moss genome structure and evolution.</title>
        <authorList>
            <person name="Lang D."/>
            <person name="Ullrich K.K."/>
            <person name="Murat F."/>
            <person name="Fuchs J."/>
            <person name="Jenkins J."/>
            <person name="Haas F.B."/>
            <person name="Piednoel M."/>
            <person name="Gundlach H."/>
            <person name="Van Bel M."/>
            <person name="Meyberg R."/>
            <person name="Vives C."/>
            <person name="Morata J."/>
            <person name="Symeonidi A."/>
            <person name="Hiss M."/>
            <person name="Muchero W."/>
            <person name="Kamisugi Y."/>
            <person name="Saleh O."/>
            <person name="Blanc G."/>
            <person name="Decker E.L."/>
            <person name="van Gessel N."/>
            <person name="Grimwood J."/>
            <person name="Hayes R.D."/>
            <person name="Graham S.W."/>
            <person name="Gunter L.E."/>
            <person name="McDaniel S.F."/>
            <person name="Hoernstein S.N.W."/>
            <person name="Larsson A."/>
            <person name="Li F.W."/>
            <person name="Perroud P.F."/>
            <person name="Phillips J."/>
            <person name="Ranjan P."/>
            <person name="Rokshar D.S."/>
            <person name="Rothfels C.J."/>
            <person name="Schneider L."/>
            <person name="Shu S."/>
            <person name="Stevenson D.W."/>
            <person name="Thummler F."/>
            <person name="Tillich M."/>
            <person name="Villarreal Aguilar J.C."/>
            <person name="Widiez T."/>
            <person name="Wong G.K."/>
            <person name="Wymore A."/>
            <person name="Zhang Y."/>
            <person name="Zimmer A.D."/>
            <person name="Quatrano R.S."/>
            <person name="Mayer K.F.X."/>
            <person name="Goodstein D."/>
            <person name="Casacuberta J.M."/>
            <person name="Vandepoele K."/>
            <person name="Reski R."/>
            <person name="Cuming A.C."/>
            <person name="Tuskan G.A."/>
            <person name="Maumus F."/>
            <person name="Salse J."/>
            <person name="Schmutz J."/>
            <person name="Rensing S.A."/>
        </authorList>
    </citation>
    <scope>NUCLEOTIDE SEQUENCE [LARGE SCALE GENOMIC DNA]</scope>
    <source>
        <strain evidence="2 3">cv. Gransden 2004</strain>
    </source>
</reference>
<evidence type="ECO:0000313" key="1">
    <source>
        <dbReference type="EMBL" id="PNR52165.1"/>
    </source>
</evidence>
<dbReference type="HOGENOM" id="CLU_1761874_0_0_1"/>
<dbReference type="EnsemblPlants" id="Pp3c6_5500V3.1">
    <property type="protein sequence ID" value="Pp3c6_5500V3.1"/>
    <property type="gene ID" value="Pp3c6_5500"/>
</dbReference>
<dbReference type="SUPFAM" id="SSF52047">
    <property type="entry name" value="RNI-like"/>
    <property type="match status" value="1"/>
</dbReference>
<dbReference type="AlphaFoldDB" id="A9T7S7"/>
<keyword evidence="3" id="KW-1185">Reference proteome</keyword>
<evidence type="ECO:0000313" key="3">
    <source>
        <dbReference type="Proteomes" id="UP000006727"/>
    </source>
</evidence>
<dbReference type="SMART" id="SM00367">
    <property type="entry name" value="LRR_CC"/>
    <property type="match status" value="3"/>
</dbReference>
<evidence type="ECO:0000313" key="2">
    <source>
        <dbReference type="EnsemblPlants" id="Pp3c6_5500V3.1"/>
    </source>
</evidence>
<reference evidence="2" key="3">
    <citation type="submission" date="2020-12" db="UniProtKB">
        <authorList>
            <consortium name="EnsemblPlants"/>
        </authorList>
    </citation>
    <scope>IDENTIFICATION</scope>
</reference>
<proteinExistence type="predicted"/>